<reference evidence="2 3" key="1">
    <citation type="journal article" date="2014" name="Genome Biol. Evol.">
        <title>The secreted proteins of Achlya hypogyna and Thraustotheca clavata identify the ancestral oomycete secretome and reveal gene acquisitions by horizontal gene transfer.</title>
        <authorList>
            <person name="Misner I."/>
            <person name="Blouin N."/>
            <person name="Leonard G."/>
            <person name="Richards T.A."/>
            <person name="Lane C.E."/>
        </authorList>
    </citation>
    <scope>NUCLEOTIDE SEQUENCE [LARGE SCALE GENOMIC DNA]</scope>
    <source>
        <strain evidence="2 3">ATCC 48635</strain>
    </source>
</reference>
<sequence>MEKEDKPEAGDPTAASPFQTEPPTAAPKADHSSDHDALPIDSNLSGNKRAGDTPDDPAPPAKRLRESALRWSLVKCSLTTKLSADKRTMTCLKIPGDTANSVMTTTPAEHFSVRVDCQGTTENEANTDLWVGFCRAGAFQPNGDTKGRFCKLLRPHQAATEGDIEVRLDDGDVLSCHYDRAGGRISFSKNGVDIDRSYVDVDPDDRYAVVVTDCHGVSLTLVEHDD</sequence>
<protein>
    <recommendedName>
        <fullName evidence="4">SPRY domain-containing protein</fullName>
    </recommendedName>
</protein>
<evidence type="ECO:0000313" key="3">
    <source>
        <dbReference type="Proteomes" id="UP000243579"/>
    </source>
</evidence>
<proteinExistence type="predicted"/>
<feature type="region of interest" description="Disordered" evidence="1">
    <location>
        <begin position="1"/>
        <end position="62"/>
    </location>
</feature>
<gene>
    <name evidence="2" type="ORF">ACHHYP_16166</name>
</gene>
<comment type="caution">
    <text evidence="2">The sequence shown here is derived from an EMBL/GenBank/DDBJ whole genome shotgun (WGS) entry which is preliminary data.</text>
</comment>
<accession>A0A1V9Y9F3</accession>
<dbReference type="Gene3D" id="2.60.120.920">
    <property type="match status" value="1"/>
</dbReference>
<dbReference type="SUPFAM" id="SSF49899">
    <property type="entry name" value="Concanavalin A-like lectins/glucanases"/>
    <property type="match status" value="1"/>
</dbReference>
<name>A0A1V9Y9F3_ACHHY</name>
<feature type="compositionally biased region" description="Basic and acidic residues" evidence="1">
    <location>
        <begin position="28"/>
        <end position="38"/>
    </location>
</feature>
<dbReference type="EMBL" id="JNBR01002478">
    <property type="protein sequence ID" value="OQR82365.1"/>
    <property type="molecule type" value="Genomic_DNA"/>
</dbReference>
<keyword evidence="3" id="KW-1185">Reference proteome</keyword>
<evidence type="ECO:0000313" key="2">
    <source>
        <dbReference type="EMBL" id="OQR82365.1"/>
    </source>
</evidence>
<dbReference type="Proteomes" id="UP000243579">
    <property type="component" value="Unassembled WGS sequence"/>
</dbReference>
<evidence type="ECO:0000256" key="1">
    <source>
        <dbReference type="SAM" id="MobiDB-lite"/>
    </source>
</evidence>
<dbReference type="AlphaFoldDB" id="A0A1V9Y9F3"/>
<dbReference type="OrthoDB" id="25503at2759"/>
<organism evidence="2 3">
    <name type="scientific">Achlya hypogyna</name>
    <name type="common">Oomycete</name>
    <name type="synonym">Protoachlya hypogyna</name>
    <dbReference type="NCBI Taxonomy" id="1202772"/>
    <lineage>
        <taxon>Eukaryota</taxon>
        <taxon>Sar</taxon>
        <taxon>Stramenopiles</taxon>
        <taxon>Oomycota</taxon>
        <taxon>Saprolegniomycetes</taxon>
        <taxon>Saprolegniales</taxon>
        <taxon>Achlyaceae</taxon>
        <taxon>Achlya</taxon>
    </lineage>
</organism>
<dbReference type="InterPro" id="IPR013320">
    <property type="entry name" value="ConA-like_dom_sf"/>
</dbReference>
<evidence type="ECO:0008006" key="4">
    <source>
        <dbReference type="Google" id="ProtNLM"/>
    </source>
</evidence>
<dbReference type="InterPro" id="IPR043136">
    <property type="entry name" value="B30.2/SPRY_sf"/>
</dbReference>